<evidence type="ECO:0000256" key="6">
    <source>
        <dbReference type="ARBA" id="ARBA00022833"/>
    </source>
</evidence>
<feature type="domain" description="MsrB" evidence="10">
    <location>
        <begin position="26"/>
        <end position="146"/>
    </location>
</feature>
<gene>
    <name evidence="11" type="ORF">BJN41_04610</name>
</gene>
<dbReference type="InterPro" id="IPR028427">
    <property type="entry name" value="Met_Sox_Rdtase_MsrB"/>
</dbReference>
<dbReference type="InterPro" id="IPR002579">
    <property type="entry name" value="Met_Sox_Rdtase_MsrB_dom"/>
</dbReference>
<comment type="similarity">
    <text evidence="2">Belongs to the MsrB Met sulfoxide reductase family.</text>
</comment>
<protein>
    <recommendedName>
        <fullName evidence="4">Peptide methionine sulfoxide reductase MsrB</fullName>
        <ecNumber evidence="3">1.8.4.12</ecNumber>
    </recommendedName>
    <alternativeName>
        <fullName evidence="9">Peptide-methionine (R)-S-oxide reductase</fullName>
    </alternativeName>
</protein>
<dbReference type="EC" id="1.8.4.12" evidence="3"/>
<keyword evidence="5" id="KW-0479">Metal-binding</keyword>
<dbReference type="RefSeq" id="WP_000483554.1">
    <property type="nucleotide sequence ID" value="NZ_AP031567.1"/>
</dbReference>
<dbReference type="GO" id="GO:0033743">
    <property type="term" value="F:peptide-methionine (R)-S-oxide reductase activity"/>
    <property type="evidence" value="ECO:0007669"/>
    <property type="project" value="UniProtKB-EC"/>
</dbReference>
<dbReference type="GO" id="GO:0006979">
    <property type="term" value="P:response to oxidative stress"/>
    <property type="evidence" value="ECO:0007669"/>
    <property type="project" value="InterPro"/>
</dbReference>
<keyword evidence="7" id="KW-0560">Oxidoreductase</keyword>
<dbReference type="AlphaFoldDB" id="A0A1E8E207"/>
<comment type="catalytic activity">
    <reaction evidence="8">
        <text>L-methionyl-[protein] + [thioredoxin]-disulfide + H2O = L-methionyl-(R)-S-oxide-[protein] + [thioredoxin]-dithiol</text>
        <dbReference type="Rhea" id="RHEA:24164"/>
        <dbReference type="Rhea" id="RHEA-COMP:10698"/>
        <dbReference type="Rhea" id="RHEA-COMP:10700"/>
        <dbReference type="Rhea" id="RHEA-COMP:12313"/>
        <dbReference type="Rhea" id="RHEA-COMP:12314"/>
        <dbReference type="ChEBI" id="CHEBI:15377"/>
        <dbReference type="ChEBI" id="CHEBI:16044"/>
        <dbReference type="ChEBI" id="CHEBI:29950"/>
        <dbReference type="ChEBI" id="CHEBI:45764"/>
        <dbReference type="ChEBI" id="CHEBI:50058"/>
        <dbReference type="EC" id="1.8.4.12"/>
    </reaction>
</comment>
<dbReference type="Pfam" id="PF01641">
    <property type="entry name" value="SelR"/>
    <property type="match status" value="1"/>
</dbReference>
<evidence type="ECO:0000313" key="12">
    <source>
        <dbReference type="Proteomes" id="UP000186931"/>
    </source>
</evidence>
<accession>A0A1E8E207</accession>
<evidence type="ECO:0000256" key="4">
    <source>
        <dbReference type="ARBA" id="ARBA00021130"/>
    </source>
</evidence>
<dbReference type="FunFam" id="2.170.150.20:FF:000001">
    <property type="entry name" value="Peptide methionine sulfoxide reductase MsrB"/>
    <property type="match status" value="1"/>
</dbReference>
<sequence length="146" mass="16493">MFNWESINNYLDNGTPAPPRKVEKSEEEWKKILTPAQFNVMRKKGTERPHTGELCSFYEAGRYACAGCDTELFDSNVKFDSGTGWPSFSEPVADNVIQYELDTTYGRRIEVLCNVCEAHLGHVFPDGPEPSGARFCINSESLKFVE</sequence>
<keyword evidence="6" id="KW-0862">Zinc</keyword>
<organism evidence="11 12">
    <name type="scientific">Acinetobacter towneri</name>
    <dbReference type="NCBI Taxonomy" id="202956"/>
    <lineage>
        <taxon>Bacteria</taxon>
        <taxon>Pseudomonadati</taxon>
        <taxon>Pseudomonadota</taxon>
        <taxon>Gammaproteobacteria</taxon>
        <taxon>Moraxellales</taxon>
        <taxon>Moraxellaceae</taxon>
        <taxon>Acinetobacter</taxon>
    </lineage>
</organism>
<dbReference type="NCBIfam" id="TIGR00357">
    <property type="entry name" value="peptide-methionine (R)-S-oxide reductase MsrB"/>
    <property type="match status" value="1"/>
</dbReference>
<dbReference type="PANTHER" id="PTHR10173">
    <property type="entry name" value="METHIONINE SULFOXIDE REDUCTASE"/>
    <property type="match status" value="1"/>
</dbReference>
<reference evidence="11 12" key="1">
    <citation type="submission" date="2016-10" db="EMBL/GenBank/DDBJ databases">
        <title>Genome of airborne Acinetobacter sp. 5-2Ac02 in the hospital environment: Species near to Acinetobacter towneri.</title>
        <authorList>
            <person name="Barbosa B."/>
            <person name="Fernandez-Garcia L."/>
            <person name="Gato E."/>
            <person name="Leao R."/>
            <person name="Albano R."/>
            <person name="Fernandez B."/>
            <person name="Fernandez-Cuenca F."/>
            <person name="Marques E."/>
            <person name="Tomas M."/>
        </authorList>
    </citation>
    <scope>NUCLEOTIDE SEQUENCE [LARGE SCALE GENOMIC DNA]</scope>
    <source>
        <strain evidence="11 12">5-2Ac02</strain>
    </source>
</reference>
<evidence type="ECO:0000256" key="7">
    <source>
        <dbReference type="ARBA" id="ARBA00023002"/>
    </source>
</evidence>
<comment type="caution">
    <text evidence="11">The sequence shown here is derived from an EMBL/GenBank/DDBJ whole genome shotgun (WGS) entry which is preliminary data.</text>
</comment>
<evidence type="ECO:0000256" key="8">
    <source>
        <dbReference type="ARBA" id="ARBA00048488"/>
    </source>
</evidence>
<name>A0A1E8E207_9GAMM</name>
<dbReference type="GO" id="GO:0046872">
    <property type="term" value="F:metal ion binding"/>
    <property type="evidence" value="ECO:0007669"/>
    <property type="project" value="UniProtKB-KW"/>
</dbReference>
<dbReference type="PROSITE" id="PS51790">
    <property type="entry name" value="MSRB"/>
    <property type="match status" value="1"/>
</dbReference>
<dbReference type="Proteomes" id="UP000186931">
    <property type="component" value="Unassembled WGS sequence"/>
</dbReference>
<dbReference type="Gene3D" id="2.170.150.20">
    <property type="entry name" value="Peptide methionine sulfoxide reductase"/>
    <property type="match status" value="1"/>
</dbReference>
<evidence type="ECO:0000256" key="5">
    <source>
        <dbReference type="ARBA" id="ARBA00022723"/>
    </source>
</evidence>
<dbReference type="GO" id="GO:0030091">
    <property type="term" value="P:protein repair"/>
    <property type="evidence" value="ECO:0007669"/>
    <property type="project" value="InterPro"/>
</dbReference>
<dbReference type="InterPro" id="IPR011057">
    <property type="entry name" value="Mss4-like_sf"/>
</dbReference>
<evidence type="ECO:0000313" key="11">
    <source>
        <dbReference type="EMBL" id="OFE43647.1"/>
    </source>
</evidence>
<evidence type="ECO:0000259" key="10">
    <source>
        <dbReference type="PROSITE" id="PS51790"/>
    </source>
</evidence>
<dbReference type="STRING" id="202956.BJN41_04610"/>
<evidence type="ECO:0000256" key="3">
    <source>
        <dbReference type="ARBA" id="ARBA00012499"/>
    </source>
</evidence>
<evidence type="ECO:0000256" key="1">
    <source>
        <dbReference type="ARBA" id="ARBA00001947"/>
    </source>
</evidence>
<dbReference type="SUPFAM" id="SSF51316">
    <property type="entry name" value="Mss4-like"/>
    <property type="match status" value="1"/>
</dbReference>
<dbReference type="GO" id="GO:0005737">
    <property type="term" value="C:cytoplasm"/>
    <property type="evidence" value="ECO:0007669"/>
    <property type="project" value="TreeGrafter"/>
</dbReference>
<comment type="cofactor">
    <cofactor evidence="1">
        <name>Zn(2+)</name>
        <dbReference type="ChEBI" id="CHEBI:29105"/>
    </cofactor>
</comment>
<dbReference type="EMBL" id="MKQS01000009">
    <property type="protein sequence ID" value="OFE43647.1"/>
    <property type="molecule type" value="Genomic_DNA"/>
</dbReference>
<evidence type="ECO:0000256" key="2">
    <source>
        <dbReference type="ARBA" id="ARBA00007174"/>
    </source>
</evidence>
<evidence type="ECO:0000256" key="9">
    <source>
        <dbReference type="ARBA" id="ARBA00075819"/>
    </source>
</evidence>
<dbReference type="PANTHER" id="PTHR10173:SF52">
    <property type="entry name" value="METHIONINE-R-SULFOXIDE REDUCTASE B1"/>
    <property type="match status" value="1"/>
</dbReference>
<proteinExistence type="inferred from homology"/>